<dbReference type="InterPro" id="IPR036390">
    <property type="entry name" value="WH_DNA-bd_sf"/>
</dbReference>
<sequence length="85" mass="10133">MIIDKTNDEIKEVMLIIVMLFENNTKDYILYSEIVRNLNISRIMTDLILNKMLDQKLIDNKKYGNTHLQLTDEGKYYAIEHKLIK</sequence>
<dbReference type="Gene3D" id="1.10.10.10">
    <property type="entry name" value="Winged helix-like DNA-binding domain superfamily/Winged helix DNA-binding domain"/>
    <property type="match status" value="1"/>
</dbReference>
<accession>A0A363CWG7</accession>
<reference evidence="1 2" key="1">
    <citation type="submission" date="2017-02" db="EMBL/GenBank/DDBJ databases">
        <title>Arcobacter caeni sp. nov, a new Arcobacter species isolated from reclaimed water.</title>
        <authorList>
            <person name="Figueras M.J."/>
            <person name="Perez-Cataluna A."/>
            <person name="Salas-Masso N."/>
        </authorList>
    </citation>
    <scope>NUCLEOTIDE SEQUENCE [LARGE SCALE GENOMIC DNA]</scope>
    <source>
        <strain evidence="1 2">RW17-10</strain>
    </source>
</reference>
<gene>
    <name evidence="1" type="ORF">B0174_11375</name>
</gene>
<comment type="caution">
    <text evidence="1">The sequence shown here is derived from an EMBL/GenBank/DDBJ whole genome shotgun (WGS) entry which is preliminary data.</text>
</comment>
<dbReference type="InterPro" id="IPR036388">
    <property type="entry name" value="WH-like_DNA-bd_sf"/>
</dbReference>
<dbReference type="SUPFAM" id="SSF46785">
    <property type="entry name" value="Winged helix' DNA-binding domain"/>
    <property type="match status" value="1"/>
</dbReference>
<dbReference type="Proteomes" id="UP000251135">
    <property type="component" value="Unassembled WGS sequence"/>
</dbReference>
<name>A0A363CWG7_9BACT</name>
<keyword evidence="2" id="KW-1185">Reference proteome</keyword>
<organism evidence="1 2">
    <name type="scientific">Arcobacter caeni</name>
    <dbReference type="NCBI Taxonomy" id="1912877"/>
    <lineage>
        <taxon>Bacteria</taxon>
        <taxon>Pseudomonadati</taxon>
        <taxon>Campylobacterota</taxon>
        <taxon>Epsilonproteobacteria</taxon>
        <taxon>Campylobacterales</taxon>
        <taxon>Arcobacteraceae</taxon>
        <taxon>Arcobacter</taxon>
    </lineage>
</organism>
<evidence type="ECO:0000313" key="2">
    <source>
        <dbReference type="Proteomes" id="UP000251135"/>
    </source>
</evidence>
<dbReference type="AlphaFoldDB" id="A0A363CWG7"/>
<evidence type="ECO:0008006" key="3">
    <source>
        <dbReference type="Google" id="ProtNLM"/>
    </source>
</evidence>
<dbReference type="RefSeq" id="WP_108561072.1">
    <property type="nucleotide sequence ID" value="NZ_MUXE01000023.1"/>
</dbReference>
<protein>
    <recommendedName>
        <fullName evidence="3">ArnR1-like winged helix-turn-helix domain-containing protein</fullName>
    </recommendedName>
</protein>
<dbReference type="EMBL" id="MUXE01000023">
    <property type="protein sequence ID" value="PUE63435.1"/>
    <property type="molecule type" value="Genomic_DNA"/>
</dbReference>
<evidence type="ECO:0000313" key="1">
    <source>
        <dbReference type="EMBL" id="PUE63435.1"/>
    </source>
</evidence>
<proteinExistence type="predicted"/>